<gene>
    <name evidence="2" type="ORF">FYK55_16285</name>
</gene>
<comment type="caution">
    <text evidence="2">The sequence shown here is derived from an EMBL/GenBank/DDBJ whole genome shotgun (WGS) entry which is preliminary data.</text>
</comment>
<dbReference type="SUPFAM" id="SSF53474">
    <property type="entry name" value="alpha/beta-Hydrolases"/>
    <property type="match status" value="2"/>
</dbReference>
<proteinExistence type="predicted"/>
<dbReference type="InterPro" id="IPR029058">
    <property type="entry name" value="AB_hydrolase_fold"/>
</dbReference>
<dbReference type="RefSeq" id="WP_150077504.1">
    <property type="nucleotide sequence ID" value="NZ_VWOX01000009.1"/>
</dbReference>
<dbReference type="Gene3D" id="3.40.50.1820">
    <property type="entry name" value="alpha/beta hydrolase"/>
    <property type="match status" value="2"/>
</dbReference>
<dbReference type="InterPro" id="IPR008391">
    <property type="entry name" value="AXE1_dom"/>
</dbReference>
<protein>
    <submittedName>
        <fullName evidence="2">Prolyl oligopeptidase family serine peptidase</fullName>
    </submittedName>
</protein>
<dbReference type="EMBL" id="VWOX01000009">
    <property type="protein sequence ID" value="KAA5541771.1"/>
    <property type="molecule type" value="Genomic_DNA"/>
</dbReference>
<dbReference type="PANTHER" id="PTHR22946:SF8">
    <property type="entry name" value="ACETYL XYLAN ESTERASE DOMAIN-CONTAINING PROTEIN"/>
    <property type="match status" value="1"/>
</dbReference>
<dbReference type="Proteomes" id="UP000324479">
    <property type="component" value="Unassembled WGS sequence"/>
</dbReference>
<sequence length="712" mass="78938">MSVDSAPPIVHHNRRQWMRQMAGQIAAGSALLAWPERSVLGASETEPLNRFPRMVHEFMVRQARQSARRHQRQLQQLKTKADAEQYVRQAQLRCRQSFGAEPERTPLNPRVTGTVQRDTYRIENVIFDSRPGFPVTANLYIPNGSGGPMPAVVGTCGHSTNGKAAEAYQSFAQGLARLGHVCLIYDPIGQGERLQYVDEDLASTVGIGVREHLHAGNQQFLVGEFFGMWRAWDGIRALDYLLTRPEVDPQRVGVTGNSGGGTMTTWLCGLESRWSVAAPSCFVTTFLRNLENELPQDTEQCPPDAFPLNLDHADFLAAMAPKPVIILAKEKDFFDVRGSEQTYQQLKRLYRLLDAEDNVALFIGPTGHGYSQENREAMFSWFQRAAGNSGGDSNGSFDGVLQASATVPFIAEPEIQIEDDATLWCTPTGQVASLPGTRTVFDFTREKSNRLSQARGQLRGESLKQAIKEVLALELEGRSVPDYRNWRYLGSRGYPKPHAMAYTVDTEPGVHAIVYRLTDEPWHSRPPRSGSKAILYVSHLSSDQELRDEPLIGQVLADNPAPLFTCDVRGIGESLPGTSQPGSFHSPYGSDYFYAIHSIMLGRPYVGQKTFDVLRVLRWLESLGHTDIHLVASGWGTLPATFAAVLSDRVVRVSLKHALTSYAEIAESEHYDWPLSTLVPDVLARFDLPDCYAELAAKQLTLQDPWGASGAS</sequence>
<name>A0A5M6D2S7_9BACT</name>
<evidence type="ECO:0000313" key="3">
    <source>
        <dbReference type="Proteomes" id="UP000324479"/>
    </source>
</evidence>
<organism evidence="2 3">
    <name type="scientific">Roseiconus nitratireducens</name>
    <dbReference type="NCBI Taxonomy" id="2605748"/>
    <lineage>
        <taxon>Bacteria</taxon>
        <taxon>Pseudomonadati</taxon>
        <taxon>Planctomycetota</taxon>
        <taxon>Planctomycetia</taxon>
        <taxon>Pirellulales</taxon>
        <taxon>Pirellulaceae</taxon>
        <taxon>Roseiconus</taxon>
    </lineage>
</organism>
<keyword evidence="3" id="KW-1185">Reference proteome</keyword>
<evidence type="ECO:0000313" key="2">
    <source>
        <dbReference type="EMBL" id="KAA5541771.1"/>
    </source>
</evidence>
<accession>A0A5M6D2S7</accession>
<dbReference type="PANTHER" id="PTHR22946">
    <property type="entry name" value="DIENELACTONE HYDROLASE DOMAIN-CONTAINING PROTEIN-RELATED"/>
    <property type="match status" value="1"/>
</dbReference>
<dbReference type="InterPro" id="IPR050261">
    <property type="entry name" value="FrsA_esterase"/>
</dbReference>
<feature type="domain" description="Acetyl xylan esterase" evidence="1">
    <location>
        <begin position="117"/>
        <end position="291"/>
    </location>
</feature>
<reference evidence="2 3" key="1">
    <citation type="submission" date="2019-08" db="EMBL/GenBank/DDBJ databases">
        <authorList>
            <person name="Dhanesh K."/>
            <person name="Kumar G."/>
            <person name="Sasikala C."/>
            <person name="Venkata Ramana C."/>
        </authorList>
    </citation>
    <scope>NUCLEOTIDE SEQUENCE [LARGE SCALE GENOMIC DNA]</scope>
    <source>
        <strain evidence="2 3">JC645</strain>
    </source>
</reference>
<dbReference type="AlphaFoldDB" id="A0A5M6D2S7"/>
<evidence type="ECO:0000259" key="1">
    <source>
        <dbReference type="Pfam" id="PF05448"/>
    </source>
</evidence>
<dbReference type="Pfam" id="PF05448">
    <property type="entry name" value="AXE1"/>
    <property type="match status" value="1"/>
</dbReference>